<dbReference type="EMBL" id="CDMZ01003976">
    <property type="protein sequence ID" value="CEM48242.1"/>
    <property type="molecule type" value="Genomic_DNA"/>
</dbReference>
<protein>
    <submittedName>
        <fullName evidence="2">Uncharacterized protein</fullName>
    </submittedName>
</protein>
<proteinExistence type="predicted"/>
<evidence type="ECO:0000313" key="2">
    <source>
        <dbReference type="EMBL" id="CEM48242.1"/>
    </source>
</evidence>
<feature type="region of interest" description="Disordered" evidence="1">
    <location>
        <begin position="122"/>
        <end position="164"/>
    </location>
</feature>
<dbReference type="AlphaFoldDB" id="A0A0G4HUV2"/>
<reference evidence="2" key="1">
    <citation type="submission" date="2014-11" db="EMBL/GenBank/DDBJ databases">
        <authorList>
            <person name="Otto D Thomas"/>
            <person name="Naeem Raeece"/>
        </authorList>
    </citation>
    <scope>NUCLEOTIDE SEQUENCE</scope>
</reference>
<name>A0A0G4HUV2_9ALVE</name>
<dbReference type="VEuPathDB" id="CryptoDB:Cvel_32049"/>
<organism evidence="2">
    <name type="scientific">Chromera velia CCMP2878</name>
    <dbReference type="NCBI Taxonomy" id="1169474"/>
    <lineage>
        <taxon>Eukaryota</taxon>
        <taxon>Sar</taxon>
        <taxon>Alveolata</taxon>
        <taxon>Colpodellida</taxon>
        <taxon>Chromeraceae</taxon>
        <taxon>Chromera</taxon>
    </lineage>
</organism>
<feature type="compositionally biased region" description="Basic and acidic residues" evidence="1">
    <location>
        <begin position="125"/>
        <end position="143"/>
    </location>
</feature>
<evidence type="ECO:0000256" key="1">
    <source>
        <dbReference type="SAM" id="MobiDB-lite"/>
    </source>
</evidence>
<accession>A0A0G4HUV2</accession>
<gene>
    <name evidence="2" type="ORF">Cvel_32049</name>
</gene>
<sequence>MGGDDEEERERKALKQYLAKRRLTCIAEFKKLIAKMKERGIQEVLCTDHPSYDLALTPCDHFPPLEEGQERLGRVTPGDRSFEGYCWDETTWPWFCDCWSSAGGPESGCRVLLFANGMGDMIDLTTREPPPEESIRVGREDSPKSGGETGGKPPPKSPLLPDSE</sequence>